<dbReference type="AlphaFoldDB" id="A0A1F7GJS9"/>
<dbReference type="InterPro" id="IPR000194">
    <property type="entry name" value="ATPase_F1/V1/A1_a/bsu_nucl-bd"/>
</dbReference>
<comment type="function">
    <text evidence="9">Facilitates transcription termination by a mechanism that involves Rho binding to the nascent RNA, activation of Rho's RNA-dependent ATPase activity, and release of the mRNA from the DNA template.</text>
</comment>
<dbReference type="PROSITE" id="PS51856">
    <property type="entry name" value="RHO_RNA_BD"/>
    <property type="match status" value="1"/>
</dbReference>
<dbReference type="InterPro" id="IPR004665">
    <property type="entry name" value="Term_rho"/>
</dbReference>
<dbReference type="Gene3D" id="2.40.50.140">
    <property type="entry name" value="Nucleic acid-binding proteins"/>
    <property type="match status" value="1"/>
</dbReference>
<dbReference type="InterPro" id="IPR011129">
    <property type="entry name" value="CSD"/>
</dbReference>
<organism evidence="13 14">
    <name type="scientific">Candidatus Roizmanbacteria bacterium RIFCSPHIGHO2_01_FULL_39_8</name>
    <dbReference type="NCBI Taxonomy" id="1802033"/>
    <lineage>
        <taxon>Bacteria</taxon>
        <taxon>Candidatus Roizmaniibacteriota</taxon>
    </lineage>
</organism>
<evidence type="ECO:0000256" key="3">
    <source>
        <dbReference type="ARBA" id="ARBA00022801"/>
    </source>
</evidence>
<dbReference type="Pfam" id="PF07497">
    <property type="entry name" value="Rho_RNA_bind"/>
    <property type="match status" value="1"/>
</dbReference>
<sequence>MVSTKKKSEDKVEKKSDTLDVSSLLENFEEKPIVPVQGKPLVLKKETIEKVPAPTSKSFVPQDKSFGSQDKPVEDRLKEDLKMSYPAKGILDITFGGYGFLRQDYILNPDRDIYVSTSQIRRFWLRRGDEVEGLARPPKEGERFHSLLLIKKINGVELTEEQSRLRKPFDQLTSLHPNKQIILETEPDILSMRIVDLLAPIGFGQRALIVSQPKAGKTTFLKEIAEAIGKNYPDVYLMAILIGERPEEVTEIKRFIKGEVAASNFDESPRQQVKVANLALDRARRLVEMGKKVVILLDSITRLARAYNLSVTNTGRSLSGGFDPQALYPAKKFLGAARNCEEGGSLTIIGTALVGTESRMDDLIYEEFKGTGNLEIHLDRKFADRRIYPAIDIAKSGTRHEELLFDKEMLKKITTLRRMLGLLNPEEQLTAMIDKLSKTKKNKEFLATLNVGA</sequence>
<dbReference type="EC" id="3.6.4.-" evidence="9 10"/>
<proteinExistence type="inferred from homology"/>
<dbReference type="GO" id="GO:0005524">
    <property type="term" value="F:ATP binding"/>
    <property type="evidence" value="ECO:0007669"/>
    <property type="project" value="UniProtKB-UniRule"/>
</dbReference>
<dbReference type="NCBIfam" id="NF006886">
    <property type="entry name" value="PRK09376.1"/>
    <property type="match status" value="1"/>
</dbReference>
<dbReference type="CDD" id="cd04459">
    <property type="entry name" value="Rho_CSD"/>
    <property type="match status" value="1"/>
</dbReference>
<comment type="caution">
    <text evidence="13">The sequence shown here is derived from an EMBL/GenBank/DDBJ whole genome shotgun (WGS) entry which is preliminary data.</text>
</comment>
<keyword evidence="5 9" id="KW-0067">ATP-binding</keyword>
<evidence type="ECO:0000256" key="2">
    <source>
        <dbReference type="ARBA" id="ARBA00022741"/>
    </source>
</evidence>
<dbReference type="NCBIfam" id="TIGR00767">
    <property type="entry name" value="rho"/>
    <property type="match status" value="1"/>
</dbReference>
<dbReference type="GO" id="GO:0016787">
    <property type="term" value="F:hydrolase activity"/>
    <property type="evidence" value="ECO:0007669"/>
    <property type="project" value="UniProtKB-KW"/>
</dbReference>
<name>A0A1F7GJS9_9BACT</name>
<dbReference type="InterPro" id="IPR012340">
    <property type="entry name" value="NA-bd_OB-fold"/>
</dbReference>
<comment type="similarity">
    <text evidence="9 11">Belongs to the Rho family.</text>
</comment>
<dbReference type="GO" id="GO:0006353">
    <property type="term" value="P:DNA-templated transcription termination"/>
    <property type="evidence" value="ECO:0007669"/>
    <property type="project" value="UniProtKB-UniRule"/>
</dbReference>
<dbReference type="SMART" id="SM00357">
    <property type="entry name" value="CSP"/>
    <property type="match status" value="1"/>
</dbReference>
<dbReference type="HAMAP" id="MF_01884">
    <property type="entry name" value="Rho"/>
    <property type="match status" value="1"/>
</dbReference>
<feature type="binding site" evidence="9">
    <location>
        <begin position="214"/>
        <end position="219"/>
    </location>
    <ligand>
        <name>ATP</name>
        <dbReference type="ChEBI" id="CHEBI:30616"/>
    </ligand>
</feature>
<keyword evidence="2 9" id="KW-0547">Nucleotide-binding</keyword>
<keyword evidence="6 9" id="KW-0694">RNA-binding</keyword>
<protein>
    <recommendedName>
        <fullName evidence="9 10">Transcription termination factor Rho</fullName>
        <ecNumber evidence="9 10">3.6.4.-</ecNumber>
    </recommendedName>
    <alternativeName>
        <fullName evidence="9">ATP-dependent helicase Rho</fullName>
    </alternativeName>
</protein>
<keyword evidence="7 9" id="KW-0805">Transcription regulation</keyword>
<comment type="caution">
    <text evidence="9">Lacks conserved residue(s) required for the propagation of feature annotation.</text>
</comment>
<evidence type="ECO:0000256" key="4">
    <source>
        <dbReference type="ARBA" id="ARBA00022806"/>
    </source>
</evidence>
<evidence type="ECO:0000256" key="10">
    <source>
        <dbReference type="NCBIfam" id="TIGR00767"/>
    </source>
</evidence>
<dbReference type="CDD" id="cd01128">
    <property type="entry name" value="rho_factor_C"/>
    <property type="match status" value="1"/>
</dbReference>
<dbReference type="EMBL" id="MFZI01000054">
    <property type="protein sequence ID" value="OGK19187.1"/>
    <property type="molecule type" value="Genomic_DNA"/>
</dbReference>
<accession>A0A1F7GJS9</accession>
<dbReference type="InterPro" id="IPR027417">
    <property type="entry name" value="P-loop_NTPase"/>
</dbReference>
<evidence type="ECO:0000256" key="8">
    <source>
        <dbReference type="ARBA" id="ARBA00023163"/>
    </source>
</evidence>
<feature type="binding site" evidence="9">
    <location>
        <position position="245"/>
    </location>
    <ligand>
        <name>ATP</name>
        <dbReference type="ChEBI" id="CHEBI:30616"/>
    </ligand>
</feature>
<dbReference type="InterPro" id="IPR003593">
    <property type="entry name" value="AAA+_ATPase"/>
</dbReference>
<dbReference type="GO" id="GO:0008186">
    <property type="term" value="F:ATP-dependent activity, acting on RNA"/>
    <property type="evidence" value="ECO:0007669"/>
    <property type="project" value="UniProtKB-UniRule"/>
</dbReference>
<keyword evidence="1 9" id="KW-0806">Transcription termination</keyword>
<reference evidence="13 14" key="1">
    <citation type="journal article" date="2016" name="Nat. Commun.">
        <title>Thousands of microbial genomes shed light on interconnected biogeochemical processes in an aquifer system.</title>
        <authorList>
            <person name="Anantharaman K."/>
            <person name="Brown C.T."/>
            <person name="Hug L.A."/>
            <person name="Sharon I."/>
            <person name="Castelle C.J."/>
            <person name="Probst A.J."/>
            <person name="Thomas B.C."/>
            <person name="Singh A."/>
            <person name="Wilkins M.J."/>
            <person name="Karaoz U."/>
            <person name="Brodie E.L."/>
            <person name="Williams K.H."/>
            <person name="Hubbard S.S."/>
            <person name="Banfield J.F."/>
        </authorList>
    </citation>
    <scope>NUCLEOTIDE SEQUENCE [LARGE SCALE GENOMIC DNA]</scope>
</reference>
<dbReference type="InterPro" id="IPR011113">
    <property type="entry name" value="Rho_RNA-bd"/>
</dbReference>
<dbReference type="PANTHER" id="PTHR46425">
    <property type="entry name" value="TRANSCRIPTION TERMINATION FACTOR RHO"/>
    <property type="match status" value="1"/>
</dbReference>
<evidence type="ECO:0000256" key="9">
    <source>
        <dbReference type="HAMAP-Rule" id="MF_01884"/>
    </source>
</evidence>
<dbReference type="SUPFAM" id="SSF52540">
    <property type="entry name" value="P-loop containing nucleoside triphosphate hydrolases"/>
    <property type="match status" value="1"/>
</dbReference>
<evidence type="ECO:0000313" key="14">
    <source>
        <dbReference type="Proteomes" id="UP000177026"/>
    </source>
</evidence>
<evidence type="ECO:0000256" key="6">
    <source>
        <dbReference type="ARBA" id="ARBA00022884"/>
    </source>
</evidence>
<evidence type="ECO:0000256" key="1">
    <source>
        <dbReference type="ARBA" id="ARBA00022472"/>
    </source>
</evidence>
<evidence type="ECO:0000256" key="11">
    <source>
        <dbReference type="PROSITE-ProRule" id="PRU01203"/>
    </source>
</evidence>
<comment type="subunit">
    <text evidence="9">Homohexamer. The homohexamer assembles into an open ring structure.</text>
</comment>
<keyword evidence="8 9" id="KW-0804">Transcription</keyword>
<feature type="binding site" evidence="9">
    <location>
        <begin position="202"/>
        <end position="207"/>
    </location>
    <ligand>
        <name>ATP</name>
        <dbReference type="ChEBI" id="CHEBI:30616"/>
    </ligand>
</feature>
<evidence type="ECO:0000256" key="7">
    <source>
        <dbReference type="ARBA" id="ARBA00023015"/>
    </source>
</evidence>
<evidence type="ECO:0000259" key="12">
    <source>
        <dbReference type="PROSITE" id="PS51856"/>
    </source>
</evidence>
<keyword evidence="3 9" id="KW-0378">Hydrolase</keyword>
<dbReference type="Pfam" id="PF00006">
    <property type="entry name" value="ATP-synt_ab"/>
    <property type="match status" value="1"/>
</dbReference>
<dbReference type="Proteomes" id="UP000177026">
    <property type="component" value="Unassembled WGS sequence"/>
</dbReference>
<feature type="domain" description="Rho RNA-BD" evidence="12">
    <location>
        <begin position="84"/>
        <end position="157"/>
    </location>
</feature>
<evidence type="ECO:0000256" key="5">
    <source>
        <dbReference type="ARBA" id="ARBA00022840"/>
    </source>
</evidence>
<evidence type="ECO:0000313" key="13">
    <source>
        <dbReference type="EMBL" id="OGK19187.1"/>
    </source>
</evidence>
<dbReference type="InterPro" id="IPR041703">
    <property type="entry name" value="Rho_factor_ATP-bd"/>
</dbReference>
<keyword evidence="4 9" id="KW-0347">Helicase</keyword>
<gene>
    <name evidence="9" type="primary">rho</name>
    <name evidence="13" type="ORF">A2866_04345</name>
</gene>
<dbReference type="GO" id="GO:0003723">
    <property type="term" value="F:RNA binding"/>
    <property type="evidence" value="ECO:0007669"/>
    <property type="project" value="UniProtKB-UniRule"/>
</dbReference>
<dbReference type="Gene3D" id="3.40.50.300">
    <property type="entry name" value="P-loop containing nucleotide triphosphate hydrolases"/>
    <property type="match status" value="1"/>
</dbReference>
<dbReference type="SUPFAM" id="SSF50249">
    <property type="entry name" value="Nucleic acid-binding proteins"/>
    <property type="match status" value="1"/>
</dbReference>
<dbReference type="SMART" id="SM00382">
    <property type="entry name" value="AAA"/>
    <property type="match status" value="1"/>
</dbReference>
<dbReference type="PANTHER" id="PTHR46425:SF1">
    <property type="entry name" value="TRANSCRIPTION TERMINATION FACTOR RHO"/>
    <property type="match status" value="1"/>
</dbReference>
<dbReference type="GO" id="GO:0004386">
    <property type="term" value="F:helicase activity"/>
    <property type="evidence" value="ECO:0007669"/>
    <property type="project" value="UniProtKB-UniRule"/>
</dbReference>